<evidence type="ECO:0000313" key="1">
    <source>
        <dbReference type="EMBL" id="GEO76161.1"/>
    </source>
</evidence>
<name>A0AB34A973_9LACO</name>
<sequence length="45" mass="5000">MKYRILLDLNDQLFTAVDVNDSNNFGNGTTIEKAISNLKNNNKAA</sequence>
<comment type="caution">
    <text evidence="1">The sequence shown here is derived from an EMBL/GenBank/DDBJ whole genome shotgun (WGS) entry which is preliminary data.</text>
</comment>
<protein>
    <submittedName>
        <fullName evidence="1">Uncharacterized protein</fullName>
    </submittedName>
</protein>
<proteinExistence type="predicted"/>
<accession>A0AB34A973</accession>
<dbReference type="AlphaFoldDB" id="A0AB34A973"/>
<dbReference type="Proteomes" id="UP000321618">
    <property type="component" value="Unassembled WGS sequence"/>
</dbReference>
<dbReference type="RefSeq" id="WP_186809287.1">
    <property type="nucleotide sequence ID" value="NZ_BJZM01000010.1"/>
</dbReference>
<gene>
    <name evidence="1" type="ORF">LCR01_06040</name>
</gene>
<reference evidence="1 2" key="1">
    <citation type="submission" date="2019-07" db="EMBL/GenBank/DDBJ databases">
        <title>Whole genome shotgun sequence of Lactobacillus crustorum NBRC 107159.</title>
        <authorList>
            <person name="Hosoyama A."/>
            <person name="Uohara A."/>
            <person name="Ohji S."/>
            <person name="Ichikawa N."/>
        </authorList>
    </citation>
    <scope>NUCLEOTIDE SEQUENCE [LARGE SCALE GENOMIC DNA]</scope>
    <source>
        <strain evidence="1 2">NBRC 107159</strain>
    </source>
</reference>
<organism evidence="1 2">
    <name type="scientific">Companilactobacillus crustorum</name>
    <dbReference type="NCBI Taxonomy" id="392416"/>
    <lineage>
        <taxon>Bacteria</taxon>
        <taxon>Bacillati</taxon>
        <taxon>Bacillota</taxon>
        <taxon>Bacilli</taxon>
        <taxon>Lactobacillales</taxon>
        <taxon>Lactobacillaceae</taxon>
        <taxon>Companilactobacillus</taxon>
    </lineage>
</organism>
<evidence type="ECO:0000313" key="2">
    <source>
        <dbReference type="Proteomes" id="UP000321618"/>
    </source>
</evidence>
<dbReference type="EMBL" id="BJZM01000010">
    <property type="protein sequence ID" value="GEO76161.1"/>
    <property type="molecule type" value="Genomic_DNA"/>
</dbReference>
<dbReference type="KEGG" id="lct:BI355_1000"/>